<feature type="compositionally biased region" description="Basic and acidic residues" evidence="1">
    <location>
        <begin position="360"/>
        <end position="374"/>
    </location>
</feature>
<feature type="compositionally biased region" description="Low complexity" evidence="1">
    <location>
        <begin position="318"/>
        <end position="332"/>
    </location>
</feature>
<dbReference type="AlphaFoldDB" id="A0A5B0LKN1"/>
<feature type="chain" id="PRO_5022857100" evidence="2">
    <location>
        <begin position="18"/>
        <end position="416"/>
    </location>
</feature>
<organism evidence="3 4">
    <name type="scientific">Puccinia graminis f. sp. tritici</name>
    <dbReference type="NCBI Taxonomy" id="56615"/>
    <lineage>
        <taxon>Eukaryota</taxon>
        <taxon>Fungi</taxon>
        <taxon>Dikarya</taxon>
        <taxon>Basidiomycota</taxon>
        <taxon>Pucciniomycotina</taxon>
        <taxon>Pucciniomycetes</taxon>
        <taxon>Pucciniales</taxon>
        <taxon>Pucciniaceae</taxon>
        <taxon>Puccinia</taxon>
    </lineage>
</organism>
<evidence type="ECO:0000256" key="2">
    <source>
        <dbReference type="SAM" id="SignalP"/>
    </source>
</evidence>
<name>A0A5B0LKN1_PUCGR</name>
<feature type="region of interest" description="Disordered" evidence="1">
    <location>
        <begin position="53"/>
        <end position="93"/>
    </location>
</feature>
<evidence type="ECO:0000313" key="4">
    <source>
        <dbReference type="Proteomes" id="UP000325313"/>
    </source>
</evidence>
<keyword evidence="2" id="KW-0732">Signal</keyword>
<dbReference type="EMBL" id="VDEP01000510">
    <property type="protein sequence ID" value="KAA1065437.1"/>
    <property type="molecule type" value="Genomic_DNA"/>
</dbReference>
<dbReference type="Proteomes" id="UP000325313">
    <property type="component" value="Unassembled WGS sequence"/>
</dbReference>
<comment type="caution">
    <text evidence="3">The sequence shown here is derived from an EMBL/GenBank/DDBJ whole genome shotgun (WGS) entry which is preliminary data.</text>
</comment>
<evidence type="ECO:0000313" key="3">
    <source>
        <dbReference type="EMBL" id="KAA1065437.1"/>
    </source>
</evidence>
<feature type="region of interest" description="Disordered" evidence="1">
    <location>
        <begin position="314"/>
        <end position="334"/>
    </location>
</feature>
<reference evidence="3 4" key="1">
    <citation type="submission" date="2019-05" db="EMBL/GenBank/DDBJ databases">
        <title>Emergence of the Ug99 lineage of the wheat stem rust pathogen through somatic hybridization.</title>
        <authorList>
            <person name="Li F."/>
            <person name="Upadhyaya N.M."/>
            <person name="Sperschneider J."/>
            <person name="Matny O."/>
            <person name="Nguyen-Phuc H."/>
            <person name="Mago R."/>
            <person name="Raley C."/>
            <person name="Miller M.E."/>
            <person name="Silverstein K.A.T."/>
            <person name="Henningsen E."/>
            <person name="Hirsch C.D."/>
            <person name="Visser B."/>
            <person name="Pretorius Z.A."/>
            <person name="Steffenson B.J."/>
            <person name="Schwessinger B."/>
            <person name="Dodds P.N."/>
            <person name="Figueroa M."/>
        </authorList>
    </citation>
    <scope>NUCLEOTIDE SEQUENCE [LARGE SCALE GENOMIC DNA]</scope>
    <source>
        <strain evidence="3 4">Ug99</strain>
    </source>
</reference>
<accession>A0A5B0LKN1</accession>
<feature type="region of interest" description="Disordered" evidence="1">
    <location>
        <begin position="351"/>
        <end position="416"/>
    </location>
</feature>
<sequence>MLTVSFMALFLLRATLAGPIEFIPPSVPAPWGGAINLISASFNFLHEPQDRSPLSASPFLHEPQDRSPLSASPSPMASPSKSSAFSGPTSKKLSHPMYVQGPFDIIEYGEHRILDGQNYGQFNYTTSLIWNHPNGKQHAIAIDLSGYSSRAALFDKDMVYCLAGRFVGGIQQPADEAREPAVFFESAFDVCMGSSSAYIDKNERSLLADKVAVTGYGVVVDRQSIPGDNPNADLRVVLRHTDYHSVLKKKVEFDTVYYVPGNKMLSGMGGSWHSHITNRYPRTFQHSGNVTNFGPQWALDSRRPHLMRIGGFVQTHNSSQKSTASIASSSTSGDCEVHPFSASNVFPLPSPSSSKFAQDNPDHVEDGEVTENDKITFPGKRTAAIDAIGQPPESNQRPKRSASTLSDAQKKMKGRA</sequence>
<feature type="compositionally biased region" description="Low complexity" evidence="1">
    <location>
        <begin position="67"/>
        <end position="90"/>
    </location>
</feature>
<evidence type="ECO:0000256" key="1">
    <source>
        <dbReference type="SAM" id="MobiDB-lite"/>
    </source>
</evidence>
<feature type="signal peptide" evidence="2">
    <location>
        <begin position="1"/>
        <end position="17"/>
    </location>
</feature>
<proteinExistence type="predicted"/>
<protein>
    <submittedName>
        <fullName evidence="3">Uncharacterized protein</fullName>
    </submittedName>
</protein>
<gene>
    <name evidence="3" type="ORF">PGTUg99_020842</name>
</gene>